<gene>
    <name evidence="1" type="ORF">Rcae01_01545</name>
</gene>
<dbReference type="EMBL" id="BAABRO010000002">
    <property type="protein sequence ID" value="GAA5506095.1"/>
    <property type="molecule type" value="Genomic_DNA"/>
</dbReference>
<dbReference type="RefSeq" id="WP_345683054.1">
    <property type="nucleotide sequence ID" value="NZ_BAABRO010000002.1"/>
</dbReference>
<evidence type="ECO:0000313" key="1">
    <source>
        <dbReference type="EMBL" id="GAA5506095.1"/>
    </source>
</evidence>
<accession>A0ABP9VNC4</accession>
<reference evidence="1 2" key="1">
    <citation type="submission" date="2024-02" db="EMBL/GenBank/DDBJ databases">
        <title>Rhodopirellula caenicola NBRC 110016.</title>
        <authorList>
            <person name="Ichikawa N."/>
            <person name="Katano-Makiyama Y."/>
            <person name="Hidaka K."/>
        </authorList>
    </citation>
    <scope>NUCLEOTIDE SEQUENCE [LARGE SCALE GENOMIC DNA]</scope>
    <source>
        <strain evidence="1 2">NBRC 110016</strain>
    </source>
</reference>
<protein>
    <submittedName>
        <fullName evidence="1">Uncharacterized protein</fullName>
    </submittedName>
</protein>
<evidence type="ECO:0000313" key="2">
    <source>
        <dbReference type="Proteomes" id="UP001416858"/>
    </source>
</evidence>
<sequence>MRIALGGRRWSPPAVLASLRGVSDARMDGVWHEYECHNQLPAMAITVRFCRLG</sequence>
<proteinExistence type="predicted"/>
<keyword evidence="2" id="KW-1185">Reference proteome</keyword>
<comment type="caution">
    <text evidence="1">The sequence shown here is derived from an EMBL/GenBank/DDBJ whole genome shotgun (WGS) entry which is preliminary data.</text>
</comment>
<name>A0ABP9VNC4_9BACT</name>
<dbReference type="Proteomes" id="UP001416858">
    <property type="component" value="Unassembled WGS sequence"/>
</dbReference>
<organism evidence="1 2">
    <name type="scientific">Novipirellula caenicola</name>
    <dbReference type="NCBI Taxonomy" id="1536901"/>
    <lineage>
        <taxon>Bacteria</taxon>
        <taxon>Pseudomonadati</taxon>
        <taxon>Planctomycetota</taxon>
        <taxon>Planctomycetia</taxon>
        <taxon>Pirellulales</taxon>
        <taxon>Pirellulaceae</taxon>
        <taxon>Novipirellula</taxon>
    </lineage>
</organism>